<dbReference type="Proteomes" id="UP001179361">
    <property type="component" value="Unassembled WGS sequence"/>
</dbReference>
<proteinExistence type="predicted"/>
<evidence type="ECO:0000313" key="3">
    <source>
        <dbReference type="Proteomes" id="UP001179361"/>
    </source>
</evidence>
<name>A0ABS8Q2A4_9BURK</name>
<organism evidence="2 3">
    <name type="scientific">Massilia phyllostachyos</name>
    <dbReference type="NCBI Taxonomy" id="2898585"/>
    <lineage>
        <taxon>Bacteria</taxon>
        <taxon>Pseudomonadati</taxon>
        <taxon>Pseudomonadota</taxon>
        <taxon>Betaproteobacteria</taxon>
        <taxon>Burkholderiales</taxon>
        <taxon>Oxalobacteraceae</taxon>
        <taxon>Telluria group</taxon>
        <taxon>Massilia</taxon>
    </lineage>
</organism>
<dbReference type="EMBL" id="JAJNOC010000001">
    <property type="protein sequence ID" value="MCD2515882.1"/>
    <property type="molecule type" value="Genomic_DNA"/>
</dbReference>
<protein>
    <recommendedName>
        <fullName evidence="4">DUF3566 domain-containing protein</fullName>
    </recommendedName>
</protein>
<evidence type="ECO:0000256" key="1">
    <source>
        <dbReference type="SAM" id="Phobius"/>
    </source>
</evidence>
<evidence type="ECO:0008006" key="4">
    <source>
        <dbReference type="Google" id="ProtNLM"/>
    </source>
</evidence>
<feature type="transmembrane region" description="Helical" evidence="1">
    <location>
        <begin position="18"/>
        <end position="37"/>
    </location>
</feature>
<keyword evidence="1" id="KW-0472">Membrane</keyword>
<accession>A0ABS8Q2A4</accession>
<comment type="caution">
    <text evidence="2">The sequence shown here is derived from an EMBL/GenBank/DDBJ whole genome shotgun (WGS) entry which is preliminary data.</text>
</comment>
<dbReference type="RefSeq" id="WP_231057175.1">
    <property type="nucleotide sequence ID" value="NZ_JAJNOC010000001.1"/>
</dbReference>
<keyword evidence="1" id="KW-1133">Transmembrane helix</keyword>
<sequence length="93" mass="9855">MKKQVVHVSVLQSAKVMAVLYLVLSIPMVAIMAIPAMMGTQGAAAGMTLGMLVLMPILYTVLGFIFTAIGAWVYNLVAARVGGFEFTTTESSN</sequence>
<keyword evidence="3" id="KW-1185">Reference proteome</keyword>
<reference evidence="2" key="1">
    <citation type="submission" date="2021-11" db="EMBL/GenBank/DDBJ databases">
        <title>The complete genome of Massilia sp sp. G4R7.</title>
        <authorList>
            <person name="Liu L."/>
            <person name="Yue J."/>
            <person name="Yuan J."/>
            <person name="Yang F."/>
            <person name="Li L."/>
        </authorList>
    </citation>
    <scope>NUCLEOTIDE SEQUENCE</scope>
    <source>
        <strain evidence="2">G4R7</strain>
    </source>
</reference>
<gene>
    <name evidence="2" type="ORF">LQ564_06075</name>
</gene>
<feature type="transmembrane region" description="Helical" evidence="1">
    <location>
        <begin position="49"/>
        <end position="74"/>
    </location>
</feature>
<keyword evidence="1" id="KW-0812">Transmembrane</keyword>
<evidence type="ECO:0000313" key="2">
    <source>
        <dbReference type="EMBL" id="MCD2515882.1"/>
    </source>
</evidence>